<protein>
    <recommendedName>
        <fullName evidence="3">Transposase</fullName>
    </recommendedName>
</protein>
<evidence type="ECO:0000313" key="1">
    <source>
        <dbReference type="EMBL" id="KYC43269.1"/>
    </source>
</evidence>
<evidence type="ECO:0000313" key="2">
    <source>
        <dbReference type="Proteomes" id="UP000076925"/>
    </source>
</evidence>
<evidence type="ECO:0008006" key="3">
    <source>
        <dbReference type="Google" id="ProtNLM"/>
    </source>
</evidence>
<sequence>MLKKKKGFNIATKSVKCKLERNGFDLTETKTAFNEVVSFYFALVNTHPEGIDLPREEDGGWRFYEKLTIGEKAVYPLPFDGYPVQFRRAAIRKAIGVWESWNSNYQRWLNRPKKQKHHRPPVQPRSFNFSPSFDAGVWKDDDGQSIILKILVNGQWKWVKFQYFAPLVDADWVKGSLSVVVKGNAAYIVFPLQKYVPATGGIKTVMAQDSLRVLGVDMDLDRHIAICSVLEVDAKGEVFEVARHFIKQTSHTKRRKFQLGRIAQKMQQTGTVDKGFGSKMWENLHNREIEASRAYARLIVELAKTWDASAIVFEHLGNLKPIRGRYSRRSNQKRAYWLKSKVYQQVSRIAYQDYSILTTRVNPRHTSRFDLWGNPVWRSNEFPKTLFDFQSYKPGANFVGTVNGYIAHSGLNAARNIGLKAILRHRTNLVPRIGTLYSSRSRYKRKPRTVMF</sequence>
<keyword evidence="2" id="KW-1185">Reference proteome</keyword>
<organism evidence="1 2">
    <name type="scientific">Scytonema hofmannii PCC 7110</name>
    <dbReference type="NCBI Taxonomy" id="128403"/>
    <lineage>
        <taxon>Bacteria</taxon>
        <taxon>Bacillati</taxon>
        <taxon>Cyanobacteriota</taxon>
        <taxon>Cyanophyceae</taxon>
        <taxon>Nostocales</taxon>
        <taxon>Scytonemataceae</taxon>
        <taxon>Scytonema</taxon>
    </lineage>
</organism>
<name>A0A139XF19_9CYAN</name>
<dbReference type="STRING" id="128403.WA1_14350"/>
<accession>A0A139XF19</accession>
<dbReference type="AlphaFoldDB" id="A0A139XF19"/>
<gene>
    <name evidence="1" type="ORF">WA1_14350</name>
</gene>
<dbReference type="EMBL" id="ANNX02000016">
    <property type="protein sequence ID" value="KYC43269.1"/>
    <property type="molecule type" value="Genomic_DNA"/>
</dbReference>
<proteinExistence type="predicted"/>
<dbReference type="Proteomes" id="UP000076925">
    <property type="component" value="Unassembled WGS sequence"/>
</dbReference>
<comment type="caution">
    <text evidence="1">The sequence shown here is derived from an EMBL/GenBank/DDBJ whole genome shotgun (WGS) entry which is preliminary data.</text>
</comment>
<reference evidence="1 2" key="1">
    <citation type="journal article" date="2013" name="Genome Biol. Evol.">
        <title>Genomes of Stigonematalean cyanobacteria (subsection V) and the evolution of oxygenic photosynthesis from prokaryotes to plastids.</title>
        <authorList>
            <person name="Dagan T."/>
            <person name="Roettger M."/>
            <person name="Stucken K."/>
            <person name="Landan G."/>
            <person name="Koch R."/>
            <person name="Major P."/>
            <person name="Gould S.B."/>
            <person name="Goremykin V.V."/>
            <person name="Rippka R."/>
            <person name="Tandeau de Marsac N."/>
            <person name="Gugger M."/>
            <person name="Lockhart P.J."/>
            <person name="Allen J.F."/>
            <person name="Brune I."/>
            <person name="Maus I."/>
            <person name="Puhler A."/>
            <person name="Martin W.F."/>
        </authorList>
    </citation>
    <scope>NUCLEOTIDE SEQUENCE [LARGE SCALE GENOMIC DNA]</scope>
    <source>
        <strain evidence="1 2">PCC 7110</strain>
    </source>
</reference>
<dbReference type="RefSeq" id="WP_017747662.1">
    <property type="nucleotide sequence ID" value="NZ_KQ976354.1"/>
</dbReference>